<dbReference type="AlphaFoldDB" id="A0AAV4V2R0"/>
<sequence length="92" mass="10267">MIENINNIMMEETFINVPSEQILKAVSNLCRGQLLIYPNSDISVKLLTTNVVAWPSGLRRWFKAISLFGGVGSNPTAARNIFLSLNPYLNIN</sequence>
<keyword evidence="2" id="KW-1185">Reference proteome</keyword>
<name>A0AAV4V2R0_CAEEX</name>
<evidence type="ECO:0000313" key="1">
    <source>
        <dbReference type="EMBL" id="GIY64299.1"/>
    </source>
</evidence>
<dbReference type="Proteomes" id="UP001054945">
    <property type="component" value="Unassembled WGS sequence"/>
</dbReference>
<protein>
    <submittedName>
        <fullName evidence="1">Uncharacterized protein</fullName>
    </submittedName>
</protein>
<evidence type="ECO:0000313" key="2">
    <source>
        <dbReference type="Proteomes" id="UP001054945"/>
    </source>
</evidence>
<gene>
    <name evidence="1" type="ORF">CEXT_102101</name>
</gene>
<organism evidence="1 2">
    <name type="scientific">Caerostris extrusa</name>
    <name type="common">Bark spider</name>
    <name type="synonym">Caerostris bankana</name>
    <dbReference type="NCBI Taxonomy" id="172846"/>
    <lineage>
        <taxon>Eukaryota</taxon>
        <taxon>Metazoa</taxon>
        <taxon>Ecdysozoa</taxon>
        <taxon>Arthropoda</taxon>
        <taxon>Chelicerata</taxon>
        <taxon>Arachnida</taxon>
        <taxon>Araneae</taxon>
        <taxon>Araneomorphae</taxon>
        <taxon>Entelegynae</taxon>
        <taxon>Araneoidea</taxon>
        <taxon>Araneidae</taxon>
        <taxon>Caerostris</taxon>
    </lineage>
</organism>
<reference evidence="1 2" key="1">
    <citation type="submission" date="2021-06" db="EMBL/GenBank/DDBJ databases">
        <title>Caerostris extrusa draft genome.</title>
        <authorList>
            <person name="Kono N."/>
            <person name="Arakawa K."/>
        </authorList>
    </citation>
    <scope>NUCLEOTIDE SEQUENCE [LARGE SCALE GENOMIC DNA]</scope>
</reference>
<accession>A0AAV4V2R0</accession>
<comment type="caution">
    <text evidence="1">The sequence shown here is derived from an EMBL/GenBank/DDBJ whole genome shotgun (WGS) entry which is preliminary data.</text>
</comment>
<dbReference type="EMBL" id="BPLR01013858">
    <property type="protein sequence ID" value="GIY64299.1"/>
    <property type="molecule type" value="Genomic_DNA"/>
</dbReference>
<proteinExistence type="predicted"/>